<name>A0A192D890_9SPHN</name>
<accession>A0A192D890</accession>
<evidence type="ECO:0000313" key="4">
    <source>
        <dbReference type="Proteomes" id="UP000078263"/>
    </source>
</evidence>
<dbReference type="PANTHER" id="PTHR37089">
    <property type="entry name" value="PROTEIN U-RELATED"/>
    <property type="match status" value="1"/>
</dbReference>
<sequence length="157" mass="16003">MLGTLLAAFLMLGLTAPSPALACTLCSCTATASAASFGTYNPVSTAPTDTTATITVNCTGLVSLLGSVEISASAGSSGNRAQRTLRQGGNALAYNLYTDPARTIVFGDGTAGTQNITLPLNGLLIFGQSALVHGRIPARQWARTGSYADTIVVTIVY</sequence>
<dbReference type="KEGG" id="pns:A9D12_09080"/>
<keyword evidence="1" id="KW-0732">Signal</keyword>
<evidence type="ECO:0000256" key="1">
    <source>
        <dbReference type="SAM" id="SignalP"/>
    </source>
</evidence>
<dbReference type="SMART" id="SM00972">
    <property type="entry name" value="SCPU"/>
    <property type="match status" value="1"/>
</dbReference>
<dbReference type="InterPro" id="IPR053167">
    <property type="entry name" value="Spore_coat_component"/>
</dbReference>
<dbReference type="AlphaFoldDB" id="A0A192D890"/>
<gene>
    <name evidence="3" type="ORF">A9D12_09080</name>
</gene>
<evidence type="ECO:0000259" key="2">
    <source>
        <dbReference type="Pfam" id="PF05229"/>
    </source>
</evidence>
<dbReference type="Proteomes" id="UP000078263">
    <property type="component" value="Chromosome"/>
</dbReference>
<feature type="signal peptide" evidence="1">
    <location>
        <begin position="1"/>
        <end position="22"/>
    </location>
</feature>
<feature type="domain" description="Spore coat protein U/FanG" evidence="2">
    <location>
        <begin position="24"/>
        <end position="154"/>
    </location>
</feature>
<dbReference type="EMBL" id="CP016033">
    <property type="protein sequence ID" value="ANK14236.1"/>
    <property type="molecule type" value="Genomic_DNA"/>
</dbReference>
<dbReference type="STRING" id="1112.A9D12_09080"/>
<evidence type="ECO:0000313" key="3">
    <source>
        <dbReference type="EMBL" id="ANK14236.1"/>
    </source>
</evidence>
<reference evidence="3 4" key="1">
    <citation type="submission" date="2016-05" db="EMBL/GenBank/DDBJ databases">
        <title>Compelete Genome Sequence of Bacteriochlorophyll-Synthesizing Bacterium Porphyrobacter neustonensis DSM 9434.</title>
        <authorList>
            <person name="Shi X.-L."/>
            <person name="Wu Y.-H."/>
            <person name="Cheng H."/>
            <person name="Xu L."/>
            <person name="Zhang X.-Q."/>
            <person name="Wang C.-S."/>
            <person name="Xu X.-W."/>
        </authorList>
    </citation>
    <scope>NUCLEOTIDE SEQUENCE [LARGE SCALE GENOMIC DNA]</scope>
    <source>
        <strain evidence="3 4">DSM 9434</strain>
    </source>
</reference>
<dbReference type="Pfam" id="PF05229">
    <property type="entry name" value="SCPU"/>
    <property type="match status" value="1"/>
</dbReference>
<feature type="chain" id="PRO_5008251881" description="Spore coat protein U/FanG domain-containing protein" evidence="1">
    <location>
        <begin position="23"/>
        <end position="157"/>
    </location>
</feature>
<keyword evidence="4" id="KW-1185">Reference proteome</keyword>
<organism evidence="3 4">
    <name type="scientific">Erythrobacter neustonensis</name>
    <dbReference type="NCBI Taxonomy" id="1112"/>
    <lineage>
        <taxon>Bacteria</taxon>
        <taxon>Pseudomonadati</taxon>
        <taxon>Pseudomonadota</taxon>
        <taxon>Alphaproteobacteria</taxon>
        <taxon>Sphingomonadales</taxon>
        <taxon>Erythrobacteraceae</taxon>
        <taxon>Erythrobacter/Porphyrobacter group</taxon>
        <taxon>Erythrobacter</taxon>
    </lineage>
</organism>
<protein>
    <recommendedName>
        <fullName evidence="2">Spore coat protein U/FanG domain-containing protein</fullName>
    </recommendedName>
</protein>
<proteinExistence type="predicted"/>
<dbReference type="InterPro" id="IPR007893">
    <property type="entry name" value="Spore_coat_U/FanG"/>
</dbReference>
<dbReference type="PANTHER" id="PTHR37089:SF3">
    <property type="entry name" value="EXPORTED PROTEIN"/>
    <property type="match status" value="1"/>
</dbReference>